<proteinExistence type="predicted"/>
<dbReference type="EMBL" id="JAGKHQ010000006">
    <property type="protein sequence ID" value="KAG7514395.1"/>
    <property type="molecule type" value="Genomic_DNA"/>
</dbReference>
<accession>A0AAV6SC41</accession>
<protein>
    <submittedName>
        <fullName evidence="2">Uncharacterized protein</fullName>
    </submittedName>
</protein>
<name>A0AAV6SC41_SOLSE</name>
<comment type="caution">
    <text evidence="2">The sequence shown here is derived from an EMBL/GenBank/DDBJ whole genome shotgun (WGS) entry which is preliminary data.</text>
</comment>
<dbReference type="AlphaFoldDB" id="A0AAV6SC41"/>
<gene>
    <name evidence="2" type="ORF">JOB18_032509</name>
</gene>
<keyword evidence="3" id="KW-1185">Reference proteome</keyword>
<dbReference type="Proteomes" id="UP000693946">
    <property type="component" value="Linkage Group LG14"/>
</dbReference>
<evidence type="ECO:0000313" key="3">
    <source>
        <dbReference type="Proteomes" id="UP000693946"/>
    </source>
</evidence>
<reference evidence="2 3" key="1">
    <citation type="journal article" date="2021" name="Sci. Rep.">
        <title>Chromosome anchoring in Senegalese sole (Solea senegalensis) reveals sex-associated markers and genome rearrangements in flatfish.</title>
        <authorList>
            <person name="Guerrero-Cozar I."/>
            <person name="Gomez-Garrido J."/>
            <person name="Berbel C."/>
            <person name="Martinez-Blanch J.F."/>
            <person name="Alioto T."/>
            <person name="Claros M.G."/>
            <person name="Gagnaire P.A."/>
            <person name="Manchado M."/>
        </authorList>
    </citation>
    <scope>NUCLEOTIDE SEQUENCE [LARGE SCALE GENOMIC DNA]</scope>
    <source>
        <strain evidence="2">Sse05_10M</strain>
    </source>
</reference>
<evidence type="ECO:0000256" key="1">
    <source>
        <dbReference type="SAM" id="MobiDB-lite"/>
    </source>
</evidence>
<evidence type="ECO:0000313" key="2">
    <source>
        <dbReference type="EMBL" id="KAG7514395.1"/>
    </source>
</evidence>
<organism evidence="2 3">
    <name type="scientific">Solea senegalensis</name>
    <name type="common">Senegalese sole</name>
    <dbReference type="NCBI Taxonomy" id="28829"/>
    <lineage>
        <taxon>Eukaryota</taxon>
        <taxon>Metazoa</taxon>
        <taxon>Chordata</taxon>
        <taxon>Craniata</taxon>
        <taxon>Vertebrata</taxon>
        <taxon>Euteleostomi</taxon>
        <taxon>Actinopterygii</taxon>
        <taxon>Neopterygii</taxon>
        <taxon>Teleostei</taxon>
        <taxon>Neoteleostei</taxon>
        <taxon>Acanthomorphata</taxon>
        <taxon>Carangaria</taxon>
        <taxon>Pleuronectiformes</taxon>
        <taxon>Pleuronectoidei</taxon>
        <taxon>Soleidae</taxon>
        <taxon>Solea</taxon>
    </lineage>
</organism>
<sequence>MEFFRSLVPTVISGEGSTDHWGALPRDTGPRLLRMKRLGLLAMGQTVEEDPVDPAMEVEPLNDSSKPARTNRAGFKGNIRHFRKVSFLHHAGGRGHNE</sequence>
<feature type="region of interest" description="Disordered" evidence="1">
    <location>
        <begin position="51"/>
        <end position="75"/>
    </location>
</feature>